<protein>
    <submittedName>
        <fullName evidence="4">Uncharacterized protein</fullName>
    </submittedName>
</protein>
<dbReference type="PANTHER" id="PTHR45661">
    <property type="entry name" value="SURFACE ANTIGEN"/>
    <property type="match status" value="1"/>
</dbReference>
<dbReference type="Gene3D" id="3.80.10.10">
    <property type="entry name" value="Ribonuclease Inhibitor"/>
    <property type="match status" value="1"/>
</dbReference>
<accession>A0A9W7DNR5</accession>
<dbReference type="InterPro" id="IPR053139">
    <property type="entry name" value="Surface_bspA-like"/>
</dbReference>
<dbReference type="SUPFAM" id="SSF52058">
    <property type="entry name" value="L domain-like"/>
    <property type="match status" value="1"/>
</dbReference>
<keyword evidence="3" id="KW-0472">Membrane</keyword>
<dbReference type="Pfam" id="PF13306">
    <property type="entry name" value="LRR_5"/>
    <property type="match status" value="2"/>
</dbReference>
<dbReference type="InterPro" id="IPR032675">
    <property type="entry name" value="LRR_dom_sf"/>
</dbReference>
<evidence type="ECO:0000256" key="1">
    <source>
        <dbReference type="SAM" id="Coils"/>
    </source>
</evidence>
<sequence>MFSFRKKKKSDASEDSQAPISEEDKTTFTVDGENVGPLEALSDARKQRMKYVTRLTFLLNITQVGVNTCYYAINLTVVHLPEGILHILRYAFQFCSNLTGVRFPKSLISIGDNSFDGCSNLGKVDLRHTLLQELGKDAFSGCSNLESLKIPDTLQKLGENVFYNCSKLVPPSSTIKLDNNNEVVDYLSFRQQSDEEKITLNIDGKDASHDAPKSAARNEKHRHATKVLFILNITKVGRYACYGAANLVVVEIPEGIEKIGRFAFGGCRSLTSITFPKTLKRIGTKAFNEVSSLEDVDLLHTELQEIGDQAFDGCFKLITMRIPDSLRKLGKKVFQCTKLVPSPIQITDNNAVAAYLRWKQMPAIRVFFDGKIEALKAALEVDPNAPFLQNTFSSGGGSFGNHETCEKSPFQLSLDKPVIIKTVIQTLPDATIDLKTPLEYAKAEKAPKLIVEMLELLTVDEMKACDTEADIKAAVNQKKATLGRNESAMADIVDYTAREKATVLQTKMFGELGAANVDAAQTTFGELKGFCGDQAERLGDLIAVVMHKYKTTDPARFEPFKEVKDIAAKEQTPPPSSLPIEEKVKFQLAKATWHEDEFQAAMNEIAAVFNGAKSCEEICDHFGIDNSDGSWSKELRHTVFELDSTTDEVVKTKFGPPKGFPRALEKMQQGKNLRDLNRVTFEFEDPLLMALCFEVLDKKYNIHGLKNKYLQEMFKEPPNLHMNLDIRDGWLCEVQMLFRDILLIKKELHKFYDVNRADLPFTVAGRLFKSFDLERERFKSSVVNNIRTLSVDSRDARVNARHVRIVKMKDDELEAKDDELRKKGEELKKKDEQIMEIRAVYDDEMKAKMKAKYDEMKAKDDELRAKEEELKAKEIELKAKTEQLAEIQAEADGVMRLASILAKTTKPPPSTK</sequence>
<organism evidence="4 5">
    <name type="scientific">Triparma laevis f. longispina</name>
    <dbReference type="NCBI Taxonomy" id="1714387"/>
    <lineage>
        <taxon>Eukaryota</taxon>
        <taxon>Sar</taxon>
        <taxon>Stramenopiles</taxon>
        <taxon>Ochrophyta</taxon>
        <taxon>Bolidophyceae</taxon>
        <taxon>Parmales</taxon>
        <taxon>Triparmaceae</taxon>
        <taxon>Triparma</taxon>
    </lineage>
</organism>
<proteinExistence type="predicted"/>
<comment type="caution">
    <text evidence="4">The sequence shown here is derived from an EMBL/GenBank/DDBJ whole genome shotgun (WGS) entry which is preliminary data.</text>
</comment>
<dbReference type="InterPro" id="IPR026906">
    <property type="entry name" value="LRR_5"/>
</dbReference>
<name>A0A9W7DNR5_9STRA</name>
<dbReference type="Proteomes" id="UP001165122">
    <property type="component" value="Unassembled WGS sequence"/>
</dbReference>
<dbReference type="OrthoDB" id="676979at2759"/>
<feature type="region of interest" description="Disordered" evidence="2">
    <location>
        <begin position="1"/>
        <end position="26"/>
    </location>
</feature>
<evidence type="ECO:0000256" key="3">
    <source>
        <dbReference type="SAM" id="Phobius"/>
    </source>
</evidence>
<feature type="transmembrane region" description="Helical" evidence="3">
    <location>
        <begin position="55"/>
        <end position="73"/>
    </location>
</feature>
<evidence type="ECO:0000256" key="2">
    <source>
        <dbReference type="SAM" id="MobiDB-lite"/>
    </source>
</evidence>
<feature type="coiled-coil region" evidence="1">
    <location>
        <begin position="810"/>
        <end position="897"/>
    </location>
</feature>
<evidence type="ECO:0000313" key="5">
    <source>
        <dbReference type="Proteomes" id="UP001165122"/>
    </source>
</evidence>
<dbReference type="EMBL" id="BRXW01000395">
    <property type="protein sequence ID" value="GMH50479.1"/>
    <property type="molecule type" value="Genomic_DNA"/>
</dbReference>
<gene>
    <name evidence="4" type="ORF">TrLO_g8178</name>
</gene>
<dbReference type="PANTHER" id="PTHR45661:SF3">
    <property type="entry name" value="IG-LIKE DOMAIN-CONTAINING PROTEIN"/>
    <property type="match status" value="1"/>
</dbReference>
<keyword evidence="3" id="KW-0812">Transmembrane</keyword>
<keyword evidence="5" id="KW-1185">Reference proteome</keyword>
<dbReference type="AlphaFoldDB" id="A0A9W7DNR5"/>
<reference evidence="5" key="1">
    <citation type="journal article" date="2023" name="Commun. Biol.">
        <title>Genome analysis of Parmales, the sister group of diatoms, reveals the evolutionary specialization of diatoms from phago-mixotrophs to photoautotrophs.</title>
        <authorList>
            <person name="Ban H."/>
            <person name="Sato S."/>
            <person name="Yoshikawa S."/>
            <person name="Yamada K."/>
            <person name="Nakamura Y."/>
            <person name="Ichinomiya M."/>
            <person name="Sato N."/>
            <person name="Blanc-Mathieu R."/>
            <person name="Endo H."/>
            <person name="Kuwata A."/>
            <person name="Ogata H."/>
        </authorList>
    </citation>
    <scope>NUCLEOTIDE SEQUENCE [LARGE SCALE GENOMIC DNA]</scope>
    <source>
        <strain evidence="5">NIES 3700</strain>
    </source>
</reference>
<evidence type="ECO:0000313" key="4">
    <source>
        <dbReference type="EMBL" id="GMH50479.1"/>
    </source>
</evidence>
<keyword evidence="1" id="KW-0175">Coiled coil</keyword>
<keyword evidence="3" id="KW-1133">Transmembrane helix</keyword>